<feature type="transmembrane region" description="Helical" evidence="1">
    <location>
        <begin position="26"/>
        <end position="51"/>
    </location>
</feature>
<sequence>DLSRQALVTIFGDVVTSPFTSTDTTVIGSLFGILNGVICAIALFWFLTVTLKSIVKAGNAGKVFGSTRTAMAPLMSFVGFITLVPTT</sequence>
<evidence type="ECO:0000313" key="3">
    <source>
        <dbReference type="Proteomes" id="UP001244490"/>
    </source>
</evidence>
<accession>A0AAW8APL2</accession>
<reference evidence="2" key="1">
    <citation type="submission" date="2023-07" db="EMBL/GenBank/DDBJ databases">
        <authorList>
            <person name="Peng Z."/>
        </authorList>
    </citation>
    <scope>NUCLEOTIDE SEQUENCE</scope>
    <source>
        <strain evidence="2">KP219</strain>
    </source>
</reference>
<dbReference type="Proteomes" id="UP001244490">
    <property type="component" value="Unassembled WGS sequence"/>
</dbReference>
<keyword evidence="1" id="KW-1133">Transmembrane helix</keyword>
<evidence type="ECO:0000256" key="1">
    <source>
        <dbReference type="SAM" id="Phobius"/>
    </source>
</evidence>
<organism evidence="2 3">
    <name type="scientific">Klebsiella pneumoniae</name>
    <dbReference type="NCBI Taxonomy" id="573"/>
    <lineage>
        <taxon>Bacteria</taxon>
        <taxon>Pseudomonadati</taxon>
        <taxon>Pseudomonadota</taxon>
        <taxon>Gammaproteobacteria</taxon>
        <taxon>Enterobacterales</taxon>
        <taxon>Enterobacteriaceae</taxon>
        <taxon>Klebsiella/Raoultella group</taxon>
        <taxon>Klebsiella</taxon>
        <taxon>Klebsiella pneumoniae complex</taxon>
    </lineage>
</organism>
<name>A0AAW8APL2_KLEPN</name>
<dbReference type="EMBL" id="JAUUIA010000728">
    <property type="protein sequence ID" value="MDP0971417.1"/>
    <property type="molecule type" value="Genomic_DNA"/>
</dbReference>
<evidence type="ECO:0000313" key="2">
    <source>
        <dbReference type="EMBL" id="MDP0971417.1"/>
    </source>
</evidence>
<protein>
    <submittedName>
        <fullName evidence="2">Conjugal transfer protein TraY</fullName>
    </submittedName>
</protein>
<feature type="transmembrane region" description="Helical" evidence="1">
    <location>
        <begin position="63"/>
        <end position="84"/>
    </location>
</feature>
<feature type="non-terminal residue" evidence="2">
    <location>
        <position position="1"/>
    </location>
</feature>
<keyword evidence="1" id="KW-0812">Transmembrane</keyword>
<feature type="non-terminal residue" evidence="2">
    <location>
        <position position="87"/>
    </location>
</feature>
<proteinExistence type="predicted"/>
<keyword evidence="1" id="KW-0472">Membrane</keyword>
<dbReference type="AlphaFoldDB" id="A0AAW8APL2"/>
<comment type="caution">
    <text evidence="2">The sequence shown here is derived from an EMBL/GenBank/DDBJ whole genome shotgun (WGS) entry which is preliminary data.</text>
</comment>
<gene>
    <name evidence="2" type="ORF">Q6294_31230</name>
</gene>